<dbReference type="AlphaFoldDB" id="A0AAN9S3J0"/>
<evidence type="ECO:0000256" key="1">
    <source>
        <dbReference type="SAM" id="Phobius"/>
    </source>
</evidence>
<keyword evidence="1" id="KW-0472">Membrane</keyword>
<evidence type="ECO:0000313" key="3">
    <source>
        <dbReference type="EMBL" id="KAK7388864.1"/>
    </source>
</evidence>
<gene>
    <name evidence="3" type="ORF">VNO78_23691</name>
</gene>
<evidence type="ECO:0000259" key="2">
    <source>
        <dbReference type="Pfam" id="PF06813"/>
    </source>
</evidence>
<proteinExistence type="predicted"/>
<keyword evidence="1" id="KW-0812">Transmembrane</keyword>
<dbReference type="EMBL" id="JAYMYS010000006">
    <property type="protein sequence ID" value="KAK7388864.1"/>
    <property type="molecule type" value="Genomic_DNA"/>
</dbReference>
<keyword evidence="1" id="KW-1133">Transmembrane helix</keyword>
<feature type="transmembrane region" description="Helical" evidence="1">
    <location>
        <begin position="35"/>
        <end position="56"/>
    </location>
</feature>
<evidence type="ECO:0000313" key="4">
    <source>
        <dbReference type="Proteomes" id="UP001386955"/>
    </source>
</evidence>
<reference evidence="3 4" key="1">
    <citation type="submission" date="2024-01" db="EMBL/GenBank/DDBJ databases">
        <title>The genomes of 5 underutilized Papilionoideae crops provide insights into root nodulation and disease resistanc.</title>
        <authorList>
            <person name="Jiang F."/>
        </authorList>
    </citation>
    <scope>NUCLEOTIDE SEQUENCE [LARGE SCALE GENOMIC DNA]</scope>
    <source>
        <strain evidence="3">DUOXIRENSHENG_FW03</strain>
        <tissue evidence="3">Leaves</tissue>
    </source>
</reference>
<accession>A0AAN9S3J0</accession>
<keyword evidence="4" id="KW-1185">Reference proteome</keyword>
<name>A0AAN9S3J0_PSOTE</name>
<dbReference type="InterPro" id="IPR010658">
    <property type="entry name" value="Nodulin-like"/>
</dbReference>
<sequence>MMFPKRRGEILHKVKAQAPDDDISTLQPDNEDKEIFVPLLSLVLFITAFMGFFGYNLQWLLVIDVLRLPYFFVFLLSLLGGCGICWSHVGTNFLEI</sequence>
<feature type="transmembrane region" description="Helical" evidence="1">
    <location>
        <begin position="68"/>
        <end position="89"/>
    </location>
</feature>
<dbReference type="Pfam" id="PF06813">
    <property type="entry name" value="Nodulin-like"/>
    <property type="match status" value="1"/>
</dbReference>
<organism evidence="3 4">
    <name type="scientific">Psophocarpus tetragonolobus</name>
    <name type="common">Winged bean</name>
    <name type="synonym">Dolichos tetragonolobus</name>
    <dbReference type="NCBI Taxonomy" id="3891"/>
    <lineage>
        <taxon>Eukaryota</taxon>
        <taxon>Viridiplantae</taxon>
        <taxon>Streptophyta</taxon>
        <taxon>Embryophyta</taxon>
        <taxon>Tracheophyta</taxon>
        <taxon>Spermatophyta</taxon>
        <taxon>Magnoliopsida</taxon>
        <taxon>eudicotyledons</taxon>
        <taxon>Gunneridae</taxon>
        <taxon>Pentapetalae</taxon>
        <taxon>rosids</taxon>
        <taxon>fabids</taxon>
        <taxon>Fabales</taxon>
        <taxon>Fabaceae</taxon>
        <taxon>Papilionoideae</taxon>
        <taxon>50 kb inversion clade</taxon>
        <taxon>NPAAA clade</taxon>
        <taxon>indigoferoid/millettioid clade</taxon>
        <taxon>Phaseoleae</taxon>
        <taxon>Psophocarpus</taxon>
    </lineage>
</organism>
<dbReference type="Proteomes" id="UP001386955">
    <property type="component" value="Unassembled WGS sequence"/>
</dbReference>
<protein>
    <recommendedName>
        <fullName evidence="2">Nodulin-like domain-containing protein</fullName>
    </recommendedName>
</protein>
<comment type="caution">
    <text evidence="3">The sequence shown here is derived from an EMBL/GenBank/DDBJ whole genome shotgun (WGS) entry which is preliminary data.</text>
</comment>
<feature type="domain" description="Nodulin-like" evidence="2">
    <location>
        <begin position="40"/>
        <end position="88"/>
    </location>
</feature>